<evidence type="ECO:0000259" key="11">
    <source>
        <dbReference type="Pfam" id="PF17946"/>
    </source>
</evidence>
<keyword evidence="4 10" id="KW-0378">Hydrolase</keyword>
<proteinExistence type="inferred from homology"/>
<keyword evidence="6 10" id="KW-0269">Exonuclease</keyword>
<organism evidence="12 13">
    <name type="scientific">Tepidiphilus thermophilus</name>
    <dbReference type="NCBI Taxonomy" id="876478"/>
    <lineage>
        <taxon>Bacteria</taxon>
        <taxon>Pseudomonadati</taxon>
        <taxon>Pseudomonadota</taxon>
        <taxon>Hydrogenophilia</taxon>
        <taxon>Hydrogenophilales</taxon>
        <taxon>Hydrogenophilaceae</taxon>
        <taxon>Tepidiphilus</taxon>
    </lineage>
</organism>
<feature type="domain" description="RecC C-terminal" evidence="11">
    <location>
        <begin position="877"/>
        <end position="1120"/>
    </location>
</feature>
<evidence type="ECO:0000256" key="8">
    <source>
        <dbReference type="ARBA" id="ARBA00023125"/>
    </source>
</evidence>
<dbReference type="Gene3D" id="1.10.10.160">
    <property type="match status" value="1"/>
</dbReference>
<dbReference type="InterPro" id="IPR041500">
    <property type="entry name" value="RecC_C"/>
</dbReference>
<dbReference type="SUPFAM" id="SSF52540">
    <property type="entry name" value="P-loop containing nucleoside triphosphate hydrolases"/>
    <property type="match status" value="2"/>
</dbReference>
<dbReference type="SUPFAM" id="SSF52980">
    <property type="entry name" value="Restriction endonuclease-like"/>
    <property type="match status" value="1"/>
</dbReference>
<dbReference type="Pfam" id="PF17946">
    <property type="entry name" value="RecC_C"/>
    <property type="match status" value="1"/>
</dbReference>
<reference evidence="13" key="1">
    <citation type="submission" date="2015-08" db="EMBL/GenBank/DDBJ databases">
        <authorList>
            <person name="Babu N.S."/>
            <person name="Beckwith C.J."/>
            <person name="Beseler K.G."/>
            <person name="Brison A."/>
            <person name="Carone J.V."/>
            <person name="Caskin T.P."/>
            <person name="Diamond M."/>
            <person name="Durham M.E."/>
            <person name="Foxe J.M."/>
            <person name="Go M."/>
            <person name="Henderson B.A."/>
            <person name="Jones I.B."/>
            <person name="McGettigan J.A."/>
            <person name="Micheletti S.J."/>
            <person name="Nasrallah M.E."/>
            <person name="Ortiz D."/>
            <person name="Piller C.R."/>
            <person name="Privatt S.R."/>
            <person name="Schneider S.L."/>
            <person name="Sharp S."/>
            <person name="Smith T.C."/>
            <person name="Stanton J.D."/>
            <person name="Ullery H.E."/>
            <person name="Wilson R.J."/>
            <person name="Serrano M.G."/>
            <person name="Buck G."/>
            <person name="Lee V."/>
            <person name="Wang Y."/>
            <person name="Carvalho R."/>
            <person name="Voegtly L."/>
            <person name="Shi R."/>
            <person name="Duckworth R."/>
            <person name="Johnson A."/>
            <person name="Loviza R."/>
            <person name="Walstead R."/>
            <person name="Shah Z."/>
            <person name="Kiflezghi M."/>
            <person name="Wade K."/>
            <person name="Ball S.L."/>
            <person name="Bradley K.W."/>
            <person name="Asai D.J."/>
            <person name="Bowman C.A."/>
            <person name="Russell D.A."/>
            <person name="Pope W.H."/>
            <person name="Jacobs-Sera D."/>
            <person name="Hendrix R.W."/>
            <person name="Hatfull G.F."/>
        </authorList>
    </citation>
    <scope>NUCLEOTIDE SEQUENCE [LARGE SCALE GENOMIC DNA]</scope>
    <source>
        <strain evidence="13">JCM 19170</strain>
    </source>
</reference>
<evidence type="ECO:0000256" key="5">
    <source>
        <dbReference type="ARBA" id="ARBA00022806"/>
    </source>
</evidence>
<dbReference type="GO" id="GO:0008854">
    <property type="term" value="F:exodeoxyribonuclease V activity"/>
    <property type="evidence" value="ECO:0007669"/>
    <property type="project" value="InterPro"/>
</dbReference>
<keyword evidence="7 10" id="KW-0067">ATP-binding</keyword>
<comment type="miscellaneous">
    <text evidence="10">In the RecBCD complex, RecB has a slow 3'-5' helicase, an exonuclease activity and loads RecA onto ssDNA, RecD has a fast 5'-3' helicase activity, while RecC stimulates the ATPase and processivity of the RecB helicase and contributes to recognition of the Chi site.</text>
</comment>
<comment type="function">
    <text evidence="10">A helicase/nuclease that prepares dsDNA breaks (DSB) for recombinational DNA repair. Binds to DSBs and unwinds DNA via a highly rapid and processive ATP-dependent bidirectional helicase activity. Unwinds dsDNA until it encounters a Chi (crossover hotspot instigator) sequence from the 3' direction. Cuts ssDNA a few nucleotides 3' to the Chi site. The properties and activities of the enzyme are changed at Chi. The Chi-altered holoenzyme produces a long 3'-ssDNA overhang and facilitates RecA-binding to the ssDNA for homologous DNA recombination and repair. Holoenzyme degrades any linearized DNA that is unable to undergo homologous recombination. In the holoenzyme this subunit recognizes the wild-type Chi sequence, and when added to isolated RecB increases its ATP-dependent helicase processivity.</text>
</comment>
<evidence type="ECO:0000313" key="13">
    <source>
        <dbReference type="Proteomes" id="UP000182108"/>
    </source>
</evidence>
<accession>A0A0K6IY45</accession>
<gene>
    <name evidence="10" type="primary">recC</name>
    <name evidence="12" type="ORF">Ga0061068_11612</name>
</gene>
<dbReference type="Pfam" id="PF04257">
    <property type="entry name" value="Exonuc_V_gamma"/>
    <property type="match status" value="1"/>
</dbReference>
<evidence type="ECO:0000256" key="7">
    <source>
        <dbReference type="ARBA" id="ARBA00022840"/>
    </source>
</evidence>
<dbReference type="AlphaFoldDB" id="A0A0K6IY45"/>
<comment type="subunit">
    <text evidence="10">Heterotrimer of RecB, RecC and RecD. All subunits contribute to DNA-binding.</text>
</comment>
<evidence type="ECO:0000256" key="3">
    <source>
        <dbReference type="ARBA" id="ARBA00022763"/>
    </source>
</evidence>
<dbReference type="PANTHER" id="PTHR30591:SF1">
    <property type="entry name" value="RECBCD ENZYME SUBUNIT RECC"/>
    <property type="match status" value="1"/>
</dbReference>
<dbReference type="PANTHER" id="PTHR30591">
    <property type="entry name" value="RECBCD ENZYME SUBUNIT RECC"/>
    <property type="match status" value="1"/>
</dbReference>
<evidence type="ECO:0000256" key="2">
    <source>
        <dbReference type="ARBA" id="ARBA00022741"/>
    </source>
</evidence>
<evidence type="ECO:0000256" key="9">
    <source>
        <dbReference type="ARBA" id="ARBA00023204"/>
    </source>
</evidence>
<keyword evidence="2 10" id="KW-0547">Nucleotide-binding</keyword>
<dbReference type="InterPro" id="IPR011335">
    <property type="entry name" value="Restrct_endonuc-II-like"/>
</dbReference>
<dbReference type="EMBL" id="CYHH01000016">
    <property type="protein sequence ID" value="CUB07979.1"/>
    <property type="molecule type" value="Genomic_DNA"/>
</dbReference>
<dbReference type="PIRSF" id="PIRSF000980">
    <property type="entry name" value="RecC"/>
    <property type="match status" value="1"/>
</dbReference>
<evidence type="ECO:0000256" key="10">
    <source>
        <dbReference type="HAMAP-Rule" id="MF_01486"/>
    </source>
</evidence>
<keyword evidence="13" id="KW-1185">Reference proteome</keyword>
<protein>
    <recommendedName>
        <fullName evidence="10">RecBCD enzyme subunit RecC</fullName>
    </recommendedName>
    <alternativeName>
        <fullName evidence="10">Exonuclease V subunit RecC</fullName>
        <shortName evidence="10">ExoV subunit RecC</shortName>
    </alternativeName>
    <alternativeName>
        <fullName evidence="10">Helicase/nuclease RecBCD subunit RecC</fullName>
    </alternativeName>
</protein>
<dbReference type="Gene3D" id="1.10.10.990">
    <property type="match status" value="1"/>
</dbReference>
<dbReference type="RefSeq" id="WP_055424228.1">
    <property type="nucleotide sequence ID" value="NZ_CYHH01000016.1"/>
</dbReference>
<keyword evidence="8 10" id="KW-0238">DNA-binding</keyword>
<keyword evidence="3 10" id="KW-0227">DNA damage</keyword>
<name>A0A0K6IY45_9PROT</name>
<sequence>MSDGAGFLIFHGNRLENLRRLAVAWLGREPLPPLVPECFLVQGNAMAQWLRLALAAGANEGGCGVAAALEFSLPSTFLWRCYRAVLGAEAVPERSPFDLPLLRWRLLRLLGGLPKDPVYEPLRRFLAEETQAKEGAPGEKLRRRVSEERALRKRDQLAARIAELFDQYQVYRADWLQDWGAGRDVLRDAHGKESPLEEGQRWQAALWRLLCADVARTEPGAERTARSSVHSAFLEAVRTWQGAPPPGLPPRLVVFGISSLPQQWVEALAALGRWIPVLLFVHNPCRYHWADVVDGRELLRQQEKWRQRRQRREGQPDFIPDEELHRHGHPLLAAWGKQGRDFIALLDEFDEEAVRRRYAGKVEGSGGRLDWFEAPEAKTLLQQLQEDILELRPLAETRERGASVALDHDRSLVFHVAHGPQREVEVLHDQLRAAFDEDPTLRPDEVIVMVPDIEAYAPHIEAVFGAIEPDDPRHIPFSLADQGLRARDPLLQGLEILLDLPQGRARVGEVLDLLEVPALRRRFGIDDEALPRLRSWVEEAQIRWGLNEEHRRDLGLGERGGGEWLRQNSWRFGLERMLYGYAAGDAPAWKGIEPFAEVGGLEAELVGPLADVLEALETAWQQLREPATPTEWGGRLQALLARFFAAGDDEETVTLMRLETALQEWVDACAAAGLEESLPLSVVREPWLEGVEAQGLSQRFFAGRVIFATLMPMRAIPFRHVYLLGMNDGDYPRARTPSDFDLMARNYRPGDRSRREDDRYLFLEALLSARERFYVSWVGRRITDNAPQPPSVLVAQLREHLAAGWTGRWTGNEAPVRGEDLLAALTTEHRLQPFSPAYFPPEPGQGALFTYAREWRARREGEKPTASAPLQPLSLEEPLRVRELAQFLRHPVRTFLRDRLKVFLELEDPGSEEAEPFALDGLTRWSLRQEVIDAQRAALRQGRDVAAARTAAIGRIRRQGVLPAGGLGVLWATELEEGMDELFARYREALQRWPQEIAGGEEVRFAAGGLELADWLGEWRRNDGGERARVLISPSDLVKDNKYRQDRLVDYWVQHLAANAGVGPTQTVVLSLKGDYTFGPLLPEEAATEPLAALLCAWAEGMRRPLPFAVESAVAWWQARAKGEEAAWEAARRVYEGHGRTDGERDRDPYLARAWPTFAALRASGEFEHWVEVLLAPLLQHMEAAKEEKKGARA</sequence>
<dbReference type="HAMAP" id="MF_01486">
    <property type="entry name" value="RecC"/>
    <property type="match status" value="1"/>
</dbReference>
<evidence type="ECO:0000256" key="1">
    <source>
        <dbReference type="ARBA" id="ARBA00022722"/>
    </source>
</evidence>
<dbReference type="GO" id="GO:0005524">
    <property type="term" value="F:ATP binding"/>
    <property type="evidence" value="ECO:0007669"/>
    <property type="project" value="UniProtKB-UniRule"/>
</dbReference>
<dbReference type="GO" id="GO:0003678">
    <property type="term" value="F:DNA helicase activity"/>
    <property type="evidence" value="ECO:0007669"/>
    <property type="project" value="UniProtKB-UniRule"/>
</dbReference>
<dbReference type="GO" id="GO:0000724">
    <property type="term" value="P:double-strand break repair via homologous recombination"/>
    <property type="evidence" value="ECO:0007669"/>
    <property type="project" value="UniProtKB-UniRule"/>
</dbReference>
<evidence type="ECO:0000256" key="4">
    <source>
        <dbReference type="ARBA" id="ARBA00022801"/>
    </source>
</evidence>
<dbReference type="GO" id="GO:0009338">
    <property type="term" value="C:exodeoxyribonuclease V complex"/>
    <property type="evidence" value="ECO:0007669"/>
    <property type="project" value="InterPro"/>
</dbReference>
<dbReference type="InterPro" id="IPR013986">
    <property type="entry name" value="DExx_box_DNA_helicase_dom_sf"/>
</dbReference>
<comment type="similarity">
    <text evidence="10">Belongs to the RecC family.</text>
</comment>
<dbReference type="Gene3D" id="3.40.50.10930">
    <property type="match status" value="1"/>
</dbReference>
<dbReference type="NCBIfam" id="TIGR01450">
    <property type="entry name" value="recC"/>
    <property type="match status" value="1"/>
</dbReference>
<keyword evidence="1 10" id="KW-0540">Nuclease</keyword>
<dbReference type="Proteomes" id="UP000182108">
    <property type="component" value="Unassembled WGS sequence"/>
</dbReference>
<dbReference type="InterPro" id="IPR027417">
    <property type="entry name" value="P-loop_NTPase"/>
</dbReference>
<dbReference type="OrthoDB" id="9762834at2"/>
<dbReference type="GO" id="GO:0003677">
    <property type="term" value="F:DNA binding"/>
    <property type="evidence" value="ECO:0007669"/>
    <property type="project" value="UniProtKB-UniRule"/>
</dbReference>
<evidence type="ECO:0000256" key="6">
    <source>
        <dbReference type="ARBA" id="ARBA00022839"/>
    </source>
</evidence>
<keyword evidence="5 10" id="KW-0347">Helicase</keyword>
<dbReference type="Gene3D" id="3.40.50.300">
    <property type="entry name" value="P-loop containing nucleotide triphosphate hydrolases"/>
    <property type="match status" value="2"/>
</dbReference>
<dbReference type="InterPro" id="IPR006697">
    <property type="entry name" value="RecC"/>
</dbReference>
<evidence type="ECO:0000313" key="12">
    <source>
        <dbReference type="EMBL" id="CUB07979.1"/>
    </source>
</evidence>
<keyword evidence="9 10" id="KW-0234">DNA repair</keyword>